<evidence type="ECO:0000256" key="3">
    <source>
        <dbReference type="ARBA" id="ARBA00022692"/>
    </source>
</evidence>
<dbReference type="PANTHER" id="PTHR11003">
    <property type="entry name" value="POTASSIUM CHANNEL, SUBFAMILY K"/>
    <property type="match status" value="1"/>
</dbReference>
<evidence type="ECO:0000313" key="12">
    <source>
        <dbReference type="Proteomes" id="UP001608902"/>
    </source>
</evidence>
<dbReference type="InterPro" id="IPR003280">
    <property type="entry name" value="2pore_dom_K_chnl"/>
</dbReference>
<dbReference type="GO" id="GO:0034220">
    <property type="term" value="P:monoatomic ion transmembrane transport"/>
    <property type="evidence" value="ECO:0007669"/>
    <property type="project" value="UniProtKB-KW"/>
</dbReference>
<keyword evidence="6 9" id="KW-0472">Membrane</keyword>
<proteinExistence type="predicted"/>
<dbReference type="InterPro" id="IPR013099">
    <property type="entry name" value="K_chnl_dom"/>
</dbReference>
<dbReference type="EMBL" id="JBGFUD010010079">
    <property type="protein sequence ID" value="MFH4982783.1"/>
    <property type="molecule type" value="Genomic_DNA"/>
</dbReference>
<name>A0ABD6F009_9BILA</name>
<protein>
    <recommendedName>
        <fullName evidence="10">Potassium channel domain-containing protein</fullName>
    </recommendedName>
</protein>
<feature type="transmembrane region" description="Helical" evidence="9">
    <location>
        <begin position="7"/>
        <end position="30"/>
    </location>
</feature>
<keyword evidence="7" id="KW-0407">Ion channel</keyword>
<dbReference type="SUPFAM" id="SSF81324">
    <property type="entry name" value="Voltage-gated potassium channels"/>
    <property type="match status" value="1"/>
</dbReference>
<dbReference type="Gene3D" id="1.10.287.70">
    <property type="match status" value="1"/>
</dbReference>
<feature type="region of interest" description="Disordered" evidence="8">
    <location>
        <begin position="265"/>
        <end position="313"/>
    </location>
</feature>
<keyword evidence="4 9" id="KW-1133">Transmembrane helix</keyword>
<evidence type="ECO:0000256" key="7">
    <source>
        <dbReference type="ARBA" id="ARBA00023303"/>
    </source>
</evidence>
<evidence type="ECO:0000256" key="8">
    <source>
        <dbReference type="SAM" id="MobiDB-lite"/>
    </source>
</evidence>
<evidence type="ECO:0000256" key="2">
    <source>
        <dbReference type="ARBA" id="ARBA00022448"/>
    </source>
</evidence>
<feature type="domain" description="Potassium channel" evidence="10">
    <location>
        <begin position="118"/>
        <end position="190"/>
    </location>
</feature>
<reference evidence="11 12" key="1">
    <citation type="submission" date="2024-08" db="EMBL/GenBank/DDBJ databases">
        <title>Gnathostoma spinigerum genome.</title>
        <authorList>
            <person name="Gonzalez-Bertolin B."/>
            <person name="Monzon S."/>
            <person name="Zaballos A."/>
            <person name="Jimenez P."/>
            <person name="Dekumyoy P."/>
            <person name="Varona S."/>
            <person name="Cuesta I."/>
            <person name="Sumanam S."/>
            <person name="Adisakwattana P."/>
            <person name="Gasser R.B."/>
            <person name="Hernandez-Gonzalez A."/>
            <person name="Young N.D."/>
            <person name="Perteguer M.J."/>
        </authorList>
    </citation>
    <scope>NUCLEOTIDE SEQUENCE [LARGE SCALE GENOMIC DNA]</scope>
    <source>
        <strain evidence="11">AL3</strain>
        <tissue evidence="11">Liver</tissue>
    </source>
</reference>
<dbReference type="GO" id="GO:0016020">
    <property type="term" value="C:membrane"/>
    <property type="evidence" value="ECO:0007669"/>
    <property type="project" value="UniProtKB-SubCell"/>
</dbReference>
<evidence type="ECO:0000256" key="1">
    <source>
        <dbReference type="ARBA" id="ARBA00004141"/>
    </source>
</evidence>
<evidence type="ECO:0000259" key="10">
    <source>
        <dbReference type="Pfam" id="PF07885"/>
    </source>
</evidence>
<evidence type="ECO:0000256" key="5">
    <source>
        <dbReference type="ARBA" id="ARBA00023065"/>
    </source>
</evidence>
<feature type="transmembrane region" description="Helical" evidence="9">
    <location>
        <begin position="165"/>
        <end position="187"/>
    </location>
</feature>
<organism evidence="11 12">
    <name type="scientific">Gnathostoma spinigerum</name>
    <dbReference type="NCBI Taxonomy" id="75299"/>
    <lineage>
        <taxon>Eukaryota</taxon>
        <taxon>Metazoa</taxon>
        <taxon>Ecdysozoa</taxon>
        <taxon>Nematoda</taxon>
        <taxon>Chromadorea</taxon>
        <taxon>Rhabditida</taxon>
        <taxon>Spirurina</taxon>
        <taxon>Gnathostomatomorpha</taxon>
        <taxon>Gnathostomatoidea</taxon>
        <taxon>Gnathostomatidae</taxon>
        <taxon>Gnathostoma</taxon>
    </lineage>
</organism>
<feature type="transmembrane region" description="Helical" evidence="9">
    <location>
        <begin position="114"/>
        <end position="133"/>
    </location>
</feature>
<accession>A0ABD6F009</accession>
<sequence length="332" mass="38666">MAYAFCGIPLVFTILLEWGFLYFTWIEIFWKWVNGQFFHSSMQAHLQRRLKKEKFRKAGSDLSLRLTSIEPMISVARKDIKDQSDRQTEVGKRIAQLEVQLSDAEKQRTVPLKAALIFFFAWLLISAFIVRFWERNWSYFTAYYFFFNSLTTIGLGDVVPETPNYIVFNLAMTLIGLSVVGLCVAIVQAKIRLVFDRTIRSIDGQYRIRQIDPDVATMTVISDEKEGIKRLCEAQPLQDRIIFLAMDEHKKQLLEDRWRQRSQMVNKTTQTYPSKADKCIQTGHRVDDQPPPEPVEGDEDNFDPNDPNRIEGSIGKKVIPPNTQRYIYTIFD</sequence>
<keyword evidence="12" id="KW-1185">Reference proteome</keyword>
<dbReference type="AlphaFoldDB" id="A0ABD6F009"/>
<evidence type="ECO:0000313" key="11">
    <source>
        <dbReference type="EMBL" id="MFH4982783.1"/>
    </source>
</evidence>
<comment type="caution">
    <text evidence="11">The sequence shown here is derived from an EMBL/GenBank/DDBJ whole genome shotgun (WGS) entry which is preliminary data.</text>
</comment>
<evidence type="ECO:0000256" key="6">
    <source>
        <dbReference type="ARBA" id="ARBA00023136"/>
    </source>
</evidence>
<dbReference type="Proteomes" id="UP001608902">
    <property type="component" value="Unassembled WGS sequence"/>
</dbReference>
<keyword evidence="5" id="KW-0406">Ion transport</keyword>
<evidence type="ECO:0000256" key="9">
    <source>
        <dbReference type="SAM" id="Phobius"/>
    </source>
</evidence>
<feature type="transmembrane region" description="Helical" evidence="9">
    <location>
        <begin position="140"/>
        <end position="159"/>
    </location>
</feature>
<comment type="subcellular location">
    <subcellularLocation>
        <location evidence="1">Membrane</location>
        <topology evidence="1">Multi-pass membrane protein</topology>
    </subcellularLocation>
</comment>
<dbReference type="PANTHER" id="PTHR11003:SF307">
    <property type="entry name" value="POTASSIUM CHANNEL DOMAIN-CONTAINING PROTEIN"/>
    <property type="match status" value="1"/>
</dbReference>
<keyword evidence="2" id="KW-0813">Transport</keyword>
<evidence type="ECO:0000256" key="4">
    <source>
        <dbReference type="ARBA" id="ARBA00022989"/>
    </source>
</evidence>
<keyword evidence="3 9" id="KW-0812">Transmembrane</keyword>
<gene>
    <name evidence="11" type="ORF">AB6A40_009492</name>
</gene>
<dbReference type="Pfam" id="PF07885">
    <property type="entry name" value="Ion_trans_2"/>
    <property type="match status" value="1"/>
</dbReference>